<proteinExistence type="predicted"/>
<gene>
    <name evidence="1" type="ORF">Lalb_Chr09g0330501</name>
</gene>
<evidence type="ECO:0000313" key="2">
    <source>
        <dbReference type="Proteomes" id="UP000447434"/>
    </source>
</evidence>
<dbReference type="AlphaFoldDB" id="A0A6A4Q0X6"/>
<accession>A0A6A4Q0X6</accession>
<sequence>MPRATLDYGVGIKAHDSYSSGCPLKSFKFFKTKKFNTGSSYMNTGFLNTRTPWW</sequence>
<keyword evidence="2" id="KW-1185">Reference proteome</keyword>
<protein>
    <submittedName>
        <fullName evidence="1">Uncharacterized protein</fullName>
    </submittedName>
</protein>
<organism evidence="1 2">
    <name type="scientific">Lupinus albus</name>
    <name type="common">White lupine</name>
    <name type="synonym">Lupinus termis</name>
    <dbReference type="NCBI Taxonomy" id="3870"/>
    <lineage>
        <taxon>Eukaryota</taxon>
        <taxon>Viridiplantae</taxon>
        <taxon>Streptophyta</taxon>
        <taxon>Embryophyta</taxon>
        <taxon>Tracheophyta</taxon>
        <taxon>Spermatophyta</taxon>
        <taxon>Magnoliopsida</taxon>
        <taxon>eudicotyledons</taxon>
        <taxon>Gunneridae</taxon>
        <taxon>Pentapetalae</taxon>
        <taxon>rosids</taxon>
        <taxon>fabids</taxon>
        <taxon>Fabales</taxon>
        <taxon>Fabaceae</taxon>
        <taxon>Papilionoideae</taxon>
        <taxon>50 kb inversion clade</taxon>
        <taxon>genistoids sensu lato</taxon>
        <taxon>core genistoids</taxon>
        <taxon>Genisteae</taxon>
        <taxon>Lupinus</taxon>
    </lineage>
</organism>
<comment type="caution">
    <text evidence="1">The sequence shown here is derived from an EMBL/GenBank/DDBJ whole genome shotgun (WGS) entry which is preliminary data.</text>
</comment>
<reference evidence="2" key="1">
    <citation type="journal article" date="2020" name="Nat. Commun.">
        <title>Genome sequence of the cluster root forming white lupin.</title>
        <authorList>
            <person name="Hufnagel B."/>
            <person name="Marques A."/>
            <person name="Soriano A."/>
            <person name="Marques L."/>
            <person name="Divol F."/>
            <person name="Doumas P."/>
            <person name="Sallet E."/>
            <person name="Mancinotti D."/>
            <person name="Carrere S."/>
            <person name="Marande W."/>
            <person name="Arribat S."/>
            <person name="Keller J."/>
            <person name="Huneau C."/>
            <person name="Blein T."/>
            <person name="Aime D."/>
            <person name="Laguerre M."/>
            <person name="Taylor J."/>
            <person name="Schubert V."/>
            <person name="Nelson M."/>
            <person name="Geu-Flores F."/>
            <person name="Crespi M."/>
            <person name="Gallardo-Guerrero K."/>
            <person name="Delaux P.-M."/>
            <person name="Salse J."/>
            <person name="Berges H."/>
            <person name="Guyot R."/>
            <person name="Gouzy J."/>
            <person name="Peret B."/>
        </authorList>
    </citation>
    <scope>NUCLEOTIDE SEQUENCE [LARGE SCALE GENOMIC DNA]</scope>
    <source>
        <strain evidence="2">cv. Amiga</strain>
    </source>
</reference>
<dbReference type="Proteomes" id="UP000447434">
    <property type="component" value="Chromosome 9"/>
</dbReference>
<evidence type="ECO:0000313" key="1">
    <source>
        <dbReference type="EMBL" id="KAE9607481.1"/>
    </source>
</evidence>
<name>A0A6A4Q0X6_LUPAL</name>
<dbReference type="EMBL" id="WOCE01000009">
    <property type="protein sequence ID" value="KAE9607481.1"/>
    <property type="molecule type" value="Genomic_DNA"/>
</dbReference>